<sequence length="138" mass="16239">HAAAILQWSLRKDDTQKEEEKEKEKKQIVSSFWDEVGKKFGSKDHLNFSCLLNTITDSSQKTYYVYHNTVLLVPLFRELLRRNFCYYVTVLRRGSVFLASLFFPAFMCFSQKSLRCRDIVIYSVAQTSINPIKRNILK</sequence>
<keyword evidence="2" id="KW-1185">Reference proteome</keyword>
<dbReference type="AlphaFoldDB" id="A0AAV4NI18"/>
<proteinExistence type="predicted"/>
<comment type="caution">
    <text evidence="1">The sequence shown here is derived from an EMBL/GenBank/DDBJ whole genome shotgun (WGS) entry which is preliminary data.</text>
</comment>
<dbReference type="EMBL" id="BPLR01020886">
    <property type="protein sequence ID" value="GIX83601.1"/>
    <property type="molecule type" value="Genomic_DNA"/>
</dbReference>
<accession>A0AAV4NI18</accession>
<protein>
    <submittedName>
        <fullName evidence="1">Uncharacterized protein</fullName>
    </submittedName>
</protein>
<evidence type="ECO:0000313" key="1">
    <source>
        <dbReference type="EMBL" id="GIX83601.1"/>
    </source>
</evidence>
<reference evidence="1 2" key="1">
    <citation type="submission" date="2021-06" db="EMBL/GenBank/DDBJ databases">
        <title>Caerostris extrusa draft genome.</title>
        <authorList>
            <person name="Kono N."/>
            <person name="Arakawa K."/>
        </authorList>
    </citation>
    <scope>NUCLEOTIDE SEQUENCE [LARGE SCALE GENOMIC DNA]</scope>
</reference>
<gene>
    <name evidence="1" type="ORF">CEXT_594761</name>
</gene>
<feature type="non-terminal residue" evidence="1">
    <location>
        <position position="1"/>
    </location>
</feature>
<name>A0AAV4NI18_CAEEX</name>
<dbReference type="Proteomes" id="UP001054945">
    <property type="component" value="Unassembled WGS sequence"/>
</dbReference>
<evidence type="ECO:0000313" key="2">
    <source>
        <dbReference type="Proteomes" id="UP001054945"/>
    </source>
</evidence>
<organism evidence="1 2">
    <name type="scientific">Caerostris extrusa</name>
    <name type="common">Bark spider</name>
    <name type="synonym">Caerostris bankana</name>
    <dbReference type="NCBI Taxonomy" id="172846"/>
    <lineage>
        <taxon>Eukaryota</taxon>
        <taxon>Metazoa</taxon>
        <taxon>Ecdysozoa</taxon>
        <taxon>Arthropoda</taxon>
        <taxon>Chelicerata</taxon>
        <taxon>Arachnida</taxon>
        <taxon>Araneae</taxon>
        <taxon>Araneomorphae</taxon>
        <taxon>Entelegynae</taxon>
        <taxon>Araneoidea</taxon>
        <taxon>Araneidae</taxon>
        <taxon>Caerostris</taxon>
    </lineage>
</organism>